<dbReference type="AlphaFoldDB" id="A0A0F9JJY1"/>
<dbReference type="SUPFAM" id="SSF52172">
    <property type="entry name" value="CheY-like"/>
    <property type="match status" value="1"/>
</dbReference>
<protein>
    <recommendedName>
        <fullName evidence="1">Response regulatory domain-containing protein</fullName>
    </recommendedName>
</protein>
<sequence>MASIFLVEDEFSLVRLYELILTSFGHEIMAVANNGEEAVQKYKNFHYKPDIIIMDHRMPIKNGIDATEEILEMNREAKIIFASADKEAREKAERMGVISFKTKPFSNEKLIRNIEKALKKTIYSIT</sequence>
<dbReference type="PANTHER" id="PTHR43228">
    <property type="entry name" value="TWO-COMPONENT RESPONSE REGULATOR"/>
    <property type="match status" value="1"/>
</dbReference>
<evidence type="ECO:0000259" key="1">
    <source>
        <dbReference type="PROSITE" id="PS50110"/>
    </source>
</evidence>
<dbReference type="PANTHER" id="PTHR43228:SF1">
    <property type="entry name" value="TWO-COMPONENT RESPONSE REGULATOR ARR22"/>
    <property type="match status" value="1"/>
</dbReference>
<dbReference type="Pfam" id="PF00072">
    <property type="entry name" value="Response_reg"/>
    <property type="match status" value="1"/>
</dbReference>
<dbReference type="InterPro" id="IPR011006">
    <property type="entry name" value="CheY-like_superfamily"/>
</dbReference>
<reference evidence="2" key="1">
    <citation type="journal article" date="2015" name="Nature">
        <title>Complex archaea that bridge the gap between prokaryotes and eukaryotes.</title>
        <authorList>
            <person name="Spang A."/>
            <person name="Saw J.H."/>
            <person name="Jorgensen S.L."/>
            <person name="Zaremba-Niedzwiedzka K."/>
            <person name="Martijn J."/>
            <person name="Lind A.E."/>
            <person name="van Eijk R."/>
            <person name="Schleper C."/>
            <person name="Guy L."/>
            <person name="Ettema T.J."/>
        </authorList>
    </citation>
    <scope>NUCLEOTIDE SEQUENCE</scope>
</reference>
<dbReference type="EMBL" id="LAZR01009910">
    <property type="protein sequence ID" value="KKM69913.1"/>
    <property type="molecule type" value="Genomic_DNA"/>
</dbReference>
<accession>A0A0F9JJY1</accession>
<dbReference type="Gene3D" id="3.40.50.2300">
    <property type="match status" value="1"/>
</dbReference>
<evidence type="ECO:0000313" key="2">
    <source>
        <dbReference type="EMBL" id="KKM69913.1"/>
    </source>
</evidence>
<comment type="caution">
    <text evidence="2">The sequence shown here is derived from an EMBL/GenBank/DDBJ whole genome shotgun (WGS) entry which is preliminary data.</text>
</comment>
<dbReference type="SMART" id="SM00448">
    <property type="entry name" value="REC"/>
    <property type="match status" value="1"/>
</dbReference>
<dbReference type="InterPro" id="IPR052048">
    <property type="entry name" value="ST_Response_Regulator"/>
</dbReference>
<feature type="domain" description="Response regulatory" evidence="1">
    <location>
        <begin position="3"/>
        <end position="118"/>
    </location>
</feature>
<organism evidence="2">
    <name type="scientific">marine sediment metagenome</name>
    <dbReference type="NCBI Taxonomy" id="412755"/>
    <lineage>
        <taxon>unclassified sequences</taxon>
        <taxon>metagenomes</taxon>
        <taxon>ecological metagenomes</taxon>
    </lineage>
</organism>
<gene>
    <name evidence="2" type="ORF">LCGC14_1446000</name>
</gene>
<proteinExistence type="predicted"/>
<dbReference type="InterPro" id="IPR001789">
    <property type="entry name" value="Sig_transdc_resp-reg_receiver"/>
</dbReference>
<name>A0A0F9JJY1_9ZZZZ</name>
<dbReference type="GO" id="GO:0000160">
    <property type="term" value="P:phosphorelay signal transduction system"/>
    <property type="evidence" value="ECO:0007669"/>
    <property type="project" value="InterPro"/>
</dbReference>
<dbReference type="PROSITE" id="PS50110">
    <property type="entry name" value="RESPONSE_REGULATORY"/>
    <property type="match status" value="1"/>
</dbReference>